<protein>
    <recommendedName>
        <fullName evidence="2">Solute-binding protein family 5 domain-containing protein</fullName>
    </recommendedName>
</protein>
<keyword evidence="1" id="KW-0732">Signal</keyword>
<feature type="domain" description="Solute-binding protein family 5" evidence="2">
    <location>
        <begin position="84"/>
        <end position="465"/>
    </location>
</feature>
<dbReference type="PANTHER" id="PTHR30290:SF64">
    <property type="entry name" value="ABC TRANSPORTER PERIPLASMIC BINDING PROTEIN"/>
    <property type="match status" value="1"/>
</dbReference>
<name>A0A382DAH6_9ZZZZ</name>
<dbReference type="PANTHER" id="PTHR30290">
    <property type="entry name" value="PERIPLASMIC BINDING COMPONENT OF ABC TRANSPORTER"/>
    <property type="match status" value="1"/>
</dbReference>
<dbReference type="Gene3D" id="3.10.105.10">
    <property type="entry name" value="Dipeptide-binding Protein, Domain 3"/>
    <property type="match status" value="1"/>
</dbReference>
<reference evidence="3" key="1">
    <citation type="submission" date="2018-05" db="EMBL/GenBank/DDBJ databases">
        <authorList>
            <person name="Lanie J.A."/>
            <person name="Ng W.-L."/>
            <person name="Kazmierczak K.M."/>
            <person name="Andrzejewski T.M."/>
            <person name="Davidsen T.M."/>
            <person name="Wayne K.J."/>
            <person name="Tettelin H."/>
            <person name="Glass J.I."/>
            <person name="Rusch D."/>
            <person name="Podicherti R."/>
            <person name="Tsui H.-C.T."/>
            <person name="Winkler M.E."/>
        </authorList>
    </citation>
    <scope>NUCLEOTIDE SEQUENCE</scope>
</reference>
<dbReference type="InterPro" id="IPR039424">
    <property type="entry name" value="SBP_5"/>
</dbReference>
<dbReference type="InterPro" id="IPR030678">
    <property type="entry name" value="Peptide/Ni-bd"/>
</dbReference>
<accession>A0A382DAH6</accession>
<sequence>SAWNGGPGFEVYAEQLGWNTNNDVISIGSPDAIKGDTITILHLWDVMPPTFRGIGKETRDQLLALLEATTYESLLIFNPEADKWEPELATHWKVGKDSLTFFFRIDPRAKWSDGRDVTADDVVATYNLLIDKGHGDPSVYTQWKELFEEPVAETKYIVSVKSHKIDWRNMGSIAAQPIYPSYYLNKIDGAGYIEKYQYEMMPGTGPYELDMNLTTQENNGLLVLKRRLDYWAIDHSKNIGINNFDIIKFVFISDDNQKNEQFFNGDYDIYSGFRAQWWAERFTSDNYDQIKRGLVQKRKIFNFRPIGVGGKAFNTLNWPFDDIRVRKAFAHLHDVDKLIDKLFFNEYVKSYSYYPMSKYEHPDNPKPDYNPDKAIKLLKEAGWSKIPGDKWLSKDGKKFEIDMYIYAGWDRIHNYFVNDLEEVGIKLNLVVLQSPFEKFIQKTYTMHQGGWAGVMTPNPESMFHSKYAEEIDVTNATGMANEEIDKLIENYNKNWDINVRTTILQQIDSIATREYHFAFGWQAPYGWRGMYWNRFGMPEHGLGYGNSSYKKYWGYWASHMLLWWSDPVKKTHLQEAKNNPDIVLPTEDIILDHWNKIKQ</sequence>
<organism evidence="3">
    <name type="scientific">marine metagenome</name>
    <dbReference type="NCBI Taxonomy" id="408172"/>
    <lineage>
        <taxon>unclassified sequences</taxon>
        <taxon>metagenomes</taxon>
        <taxon>ecological metagenomes</taxon>
    </lineage>
</organism>
<dbReference type="SUPFAM" id="SSF53850">
    <property type="entry name" value="Periplasmic binding protein-like II"/>
    <property type="match status" value="1"/>
</dbReference>
<dbReference type="AlphaFoldDB" id="A0A382DAH6"/>
<gene>
    <name evidence="3" type="ORF">METZ01_LOCUS188129</name>
</gene>
<dbReference type="Gene3D" id="3.40.190.10">
    <property type="entry name" value="Periplasmic binding protein-like II"/>
    <property type="match status" value="1"/>
</dbReference>
<proteinExistence type="predicted"/>
<feature type="non-terminal residue" evidence="3">
    <location>
        <position position="1"/>
    </location>
</feature>
<dbReference type="GO" id="GO:0043190">
    <property type="term" value="C:ATP-binding cassette (ABC) transporter complex"/>
    <property type="evidence" value="ECO:0007669"/>
    <property type="project" value="InterPro"/>
</dbReference>
<dbReference type="GO" id="GO:0015833">
    <property type="term" value="P:peptide transport"/>
    <property type="evidence" value="ECO:0007669"/>
    <property type="project" value="TreeGrafter"/>
</dbReference>
<dbReference type="GO" id="GO:1904680">
    <property type="term" value="F:peptide transmembrane transporter activity"/>
    <property type="evidence" value="ECO:0007669"/>
    <property type="project" value="TreeGrafter"/>
</dbReference>
<dbReference type="EMBL" id="UINC01038362">
    <property type="protein sequence ID" value="SVB35275.1"/>
    <property type="molecule type" value="Genomic_DNA"/>
</dbReference>
<evidence type="ECO:0000259" key="2">
    <source>
        <dbReference type="Pfam" id="PF00496"/>
    </source>
</evidence>
<dbReference type="GO" id="GO:0042884">
    <property type="term" value="P:microcin transport"/>
    <property type="evidence" value="ECO:0007669"/>
    <property type="project" value="TreeGrafter"/>
</dbReference>
<evidence type="ECO:0000313" key="3">
    <source>
        <dbReference type="EMBL" id="SVB35275.1"/>
    </source>
</evidence>
<dbReference type="PIRSF" id="PIRSF002741">
    <property type="entry name" value="MppA"/>
    <property type="match status" value="1"/>
</dbReference>
<dbReference type="Pfam" id="PF00496">
    <property type="entry name" value="SBP_bac_5"/>
    <property type="match status" value="1"/>
</dbReference>
<dbReference type="InterPro" id="IPR000914">
    <property type="entry name" value="SBP_5_dom"/>
</dbReference>
<dbReference type="GO" id="GO:0030288">
    <property type="term" value="C:outer membrane-bounded periplasmic space"/>
    <property type="evidence" value="ECO:0007669"/>
    <property type="project" value="TreeGrafter"/>
</dbReference>
<evidence type="ECO:0000256" key="1">
    <source>
        <dbReference type="ARBA" id="ARBA00022729"/>
    </source>
</evidence>